<organism evidence="1">
    <name type="scientific">hydrothermal vent metagenome</name>
    <dbReference type="NCBI Taxonomy" id="652676"/>
    <lineage>
        <taxon>unclassified sequences</taxon>
        <taxon>metagenomes</taxon>
        <taxon>ecological metagenomes</taxon>
    </lineage>
</organism>
<gene>
    <name evidence="1" type="ORF">MGWOODY_Clf937</name>
</gene>
<dbReference type="EMBL" id="FAXA01000309">
    <property type="protein sequence ID" value="CUV02773.1"/>
    <property type="molecule type" value="Genomic_DNA"/>
</dbReference>
<evidence type="ECO:0000313" key="1">
    <source>
        <dbReference type="EMBL" id="CUV02773.1"/>
    </source>
</evidence>
<accession>A0A170QAD1</accession>
<name>A0A170QAD1_9ZZZZ</name>
<proteinExistence type="predicted"/>
<sequence>MAAASTTNNHQDSLRINDSIGFFGGVAASTITDARAAVAATSKNAMRYVPVASNINPATSGPVSWPPIWTGKVTPLMLPSELRP</sequence>
<dbReference type="AlphaFoldDB" id="A0A170QAD1"/>
<protein>
    <submittedName>
        <fullName evidence="1">Uncharacterized protein</fullName>
    </submittedName>
</protein>
<reference evidence="1" key="1">
    <citation type="submission" date="2015-10" db="EMBL/GenBank/DDBJ databases">
        <authorList>
            <person name="Gilbert D.G."/>
        </authorList>
    </citation>
    <scope>NUCLEOTIDE SEQUENCE</scope>
</reference>